<gene>
    <name evidence="1" type="ORF">ASZ90_004114</name>
</gene>
<dbReference type="InterPro" id="IPR013783">
    <property type="entry name" value="Ig-like_fold"/>
</dbReference>
<evidence type="ECO:0000313" key="1">
    <source>
        <dbReference type="EMBL" id="KUG26055.1"/>
    </source>
</evidence>
<name>A0A0W8FYP3_9ZZZZ</name>
<dbReference type="Gene3D" id="2.60.40.10">
    <property type="entry name" value="Immunoglobulins"/>
    <property type="match status" value="1"/>
</dbReference>
<dbReference type="AlphaFoldDB" id="A0A0W8FYP3"/>
<proteinExistence type="predicted"/>
<evidence type="ECO:0008006" key="2">
    <source>
        <dbReference type="Google" id="ProtNLM"/>
    </source>
</evidence>
<accession>A0A0W8FYP3</accession>
<dbReference type="EMBL" id="LNQE01000545">
    <property type="protein sequence ID" value="KUG26055.1"/>
    <property type="molecule type" value="Genomic_DNA"/>
</dbReference>
<sequence length="1034" mass="116687">MFKFISRFYTPLFILMLLFNSIIYSQNLDCASCHKDLESDEIARLKKVYSSFERGLGIMDKGEISNYVGNYGVLSSFHEYFNNSIHWPKTANDQTQYCFGLGLIVAVDGNVITSVVGGPSEKVDWSPKAGSRGRIFSGDVTAPPPDETPFLPFSDTPETWPKGYWDDQNNWVSTPSERHWPGNFRINLDPNSSNYGNEVFGEFSSDRDIYAVFDDSENSHPNGPVGIEVEQTSFSYGRPYAEDILFWDFTIHNKSGKNLTDVYVGYIAIFRPDYDNEDLINIIDSNNDGTPDFAYVWDLNNIKDGAWANDPTDMGIIGLSILQTPKDIGVTDFHYFNREVMPKVDEEMWPVITSNPDDPNIGIREAFFHGSNPRLDTTHPDSLSKYFPKGAPINFFIMTGPLDLMPDETVKSSVAIVMGSAGNVPFQADTTDLMQNLRIAQQMFDRKFQGSGPPSTPTLKAYSGNKTVRLAWDSKAEDSIDPLTGERDFEGYKIYRSDDQGKTWGKPVTDAYGNVIGYKPLKIFDLINGIQGQDPAFNQSLGNDSGIKHSFVDDNLLNGVEYWYCVTAFDRGNQDPDNLEQSYQSPLGSSPMDANTVSVIPGVKAQNYIPPVFDPNIDAEGVIQPIGGVCQGLVKVDVIQPEFVTGDDYLITFVDSVKQVVSNDTNYVLGFNLYRISAETGDTLLLLDHHQFSDESMDNLPIIDGFRLTVFDTPSGVEFIGWTKIHGDTCTFDWRTGPVEKYQGRLDIVPETIYTVDDFRITIDTTSSGGLQAFWYDYFLSQLQDSMQHLPLKVEVITDPENPIDISSNTWLLEFAIHAPPDFRNSFYSPLGWDLIPGGKGYVKGSPGYYEKYADLLILEQVIIDETTNDTTYSGLYLNTNNFPDDYINADGDPVYRPAVRPSHGDEFTIRTYKPFRKEISYEFNIQKEHFNTTQKIDLNEIRVVPNPYIVSNIWETNQFGKKLMFNHLPNECKISIFTVAGDFIAEINHNDGKGFTFWDMRTYNDQYIAYGLYIYVISIPNGQKKVGKFLVIK</sequence>
<protein>
    <recommendedName>
        <fullName evidence="2">Fibronectin type-III domain-containing protein</fullName>
    </recommendedName>
</protein>
<organism evidence="1">
    <name type="scientific">hydrocarbon metagenome</name>
    <dbReference type="NCBI Taxonomy" id="938273"/>
    <lineage>
        <taxon>unclassified sequences</taxon>
        <taxon>metagenomes</taxon>
        <taxon>ecological metagenomes</taxon>
    </lineage>
</organism>
<reference evidence="1" key="1">
    <citation type="journal article" date="2015" name="Proc. Natl. Acad. Sci. U.S.A.">
        <title>Networks of energetic and metabolic interactions define dynamics in microbial communities.</title>
        <authorList>
            <person name="Embree M."/>
            <person name="Liu J.K."/>
            <person name="Al-Bassam M.M."/>
            <person name="Zengler K."/>
        </authorList>
    </citation>
    <scope>NUCLEOTIDE SEQUENCE</scope>
</reference>
<comment type="caution">
    <text evidence="1">The sequence shown here is derived from an EMBL/GenBank/DDBJ whole genome shotgun (WGS) entry which is preliminary data.</text>
</comment>